<accession>A0A366KYC5</accession>
<dbReference type="OrthoDB" id="9810174at2"/>
<dbReference type="Pfam" id="PF07484">
    <property type="entry name" value="Collar"/>
    <property type="match status" value="1"/>
</dbReference>
<comment type="caution">
    <text evidence="2">The sequence shown here is derived from an EMBL/GenBank/DDBJ whole genome shotgun (WGS) entry which is preliminary data.</text>
</comment>
<name>A0A366KYC5_9SPHI</name>
<dbReference type="AlphaFoldDB" id="A0A366KYC5"/>
<evidence type="ECO:0000259" key="1">
    <source>
        <dbReference type="Pfam" id="PF07484"/>
    </source>
</evidence>
<evidence type="ECO:0000313" key="2">
    <source>
        <dbReference type="EMBL" id="RBQ06637.1"/>
    </source>
</evidence>
<feature type="domain" description="Phage tail collar" evidence="1">
    <location>
        <begin position="6"/>
        <end position="62"/>
    </location>
</feature>
<dbReference type="InterPro" id="IPR011083">
    <property type="entry name" value="Phage_tail_collar_dom"/>
</dbReference>
<keyword evidence="3" id="KW-1185">Reference proteome</keyword>
<gene>
    <name evidence="2" type="ORF">DRW42_12670</name>
</gene>
<organism evidence="2 3">
    <name type="scientific">Pedobacter miscanthi</name>
    <dbReference type="NCBI Taxonomy" id="2259170"/>
    <lineage>
        <taxon>Bacteria</taxon>
        <taxon>Pseudomonadati</taxon>
        <taxon>Bacteroidota</taxon>
        <taxon>Sphingobacteriia</taxon>
        <taxon>Sphingobacteriales</taxon>
        <taxon>Sphingobacteriaceae</taxon>
        <taxon>Pedobacter</taxon>
    </lineage>
</organism>
<proteinExistence type="predicted"/>
<dbReference type="InterPro" id="IPR037053">
    <property type="entry name" value="Phage_tail_collar_dom_sf"/>
</dbReference>
<dbReference type="Gene3D" id="3.90.1340.10">
    <property type="entry name" value="Phage tail collar domain"/>
    <property type="match status" value="1"/>
</dbReference>
<dbReference type="EMBL" id="QNQU01000010">
    <property type="protein sequence ID" value="RBQ06637.1"/>
    <property type="molecule type" value="Genomic_DNA"/>
</dbReference>
<protein>
    <submittedName>
        <fullName evidence="2">Phage tail protein</fullName>
    </submittedName>
</protein>
<dbReference type="Proteomes" id="UP000252081">
    <property type="component" value="Unassembled WGS sequence"/>
</dbReference>
<sequence>MEDYMGMVRMFAGTFVPRGFAGCNGQLLSIASNSALYSLLGTAFGGNGQSTFGLPNLAGRTVIGAGTLGTTTYPFGSVGGNSQITLTISNMPIHTHGAAFTGNSVSIPAPAVMASSAVGTAAIPSTSANTLAQMVVPRTAGIGLYNNATPDINLNVGSSSGSSITPTGNVTVAVAGGSQPFSISNPYTALTALIVVEGIYPSRN</sequence>
<evidence type="ECO:0000313" key="3">
    <source>
        <dbReference type="Proteomes" id="UP000252081"/>
    </source>
</evidence>
<dbReference type="SUPFAM" id="SSF88874">
    <property type="entry name" value="Receptor-binding domain of short tail fibre protein gp12"/>
    <property type="match status" value="1"/>
</dbReference>
<reference evidence="2 3" key="1">
    <citation type="submission" date="2018-07" db="EMBL/GenBank/DDBJ databases">
        <title>A draft genome of a endophytic bacteria, a new species of Pedobacter.</title>
        <authorList>
            <person name="Zhang Z.D."/>
            <person name="Chen Z.J."/>
        </authorList>
    </citation>
    <scope>NUCLEOTIDE SEQUENCE [LARGE SCALE GENOMIC DNA]</scope>
    <source>
        <strain evidence="2 3">RS10</strain>
    </source>
</reference>
<dbReference type="RefSeq" id="WP_113949198.1">
    <property type="nucleotide sequence ID" value="NZ_QNQU01000010.1"/>
</dbReference>